<sequence length="450" mass="50559">MRRKSIMRSRPWDLTEPLGLMASLLPSSRLTWDTIRGDLMAMIMILLCHSDSDFINRHQPSAHSRKDNPVADPAPYNHSCSNCFYQREINLGEHCDGPGNCPLYVKEEGIKRFYDDQIGHGKGVRQNGLGLYPRISAISWFGLEDVKRSSIQDLNYGEGLCGRIGDGSSTSMQFDPWCHRVISSCPLTDATERPSTCLQLYVQFAIKRVNRPYTCFGIVTTPQPFGLAAAGVLELISVRNWEEWTDWFECNRNRPATLSFNDFMTGALCIFDFIWKVQNEVIHGGHLLQISKAMSIASMRFNGHLARKMDQPATTAASVLTPPSGVVTDRFPVTDPALAEASMLLSAAKHATQSNFSSVNFFCDNVCVVSNILKAHGTHHNINLEGVSTHFQMLTAQFANWSVQKINRKENFMAHNAAKWAKINSAIGNIQFSSMDPKVFEDYKEWWPDP</sequence>
<organism evidence="2 3">
    <name type="scientific">Cannabis sativa</name>
    <name type="common">Hemp</name>
    <name type="synonym">Marijuana</name>
    <dbReference type="NCBI Taxonomy" id="3483"/>
    <lineage>
        <taxon>Eukaryota</taxon>
        <taxon>Viridiplantae</taxon>
        <taxon>Streptophyta</taxon>
        <taxon>Embryophyta</taxon>
        <taxon>Tracheophyta</taxon>
        <taxon>Spermatophyta</taxon>
        <taxon>Magnoliopsida</taxon>
        <taxon>eudicotyledons</taxon>
        <taxon>Gunneridae</taxon>
        <taxon>Pentapetalae</taxon>
        <taxon>rosids</taxon>
        <taxon>fabids</taxon>
        <taxon>Rosales</taxon>
        <taxon>Cannabaceae</taxon>
        <taxon>Cannabis</taxon>
    </lineage>
</organism>
<dbReference type="AlphaFoldDB" id="A0A803P3B5"/>
<dbReference type="GO" id="GO:0004523">
    <property type="term" value="F:RNA-DNA hybrid ribonuclease activity"/>
    <property type="evidence" value="ECO:0007669"/>
    <property type="project" value="InterPro"/>
</dbReference>
<dbReference type="EnsemblPlants" id="evm.model.02.947">
    <property type="protein sequence ID" value="cds.evm.model.02.947"/>
    <property type="gene ID" value="evm.TU.02.947"/>
</dbReference>
<dbReference type="EMBL" id="UZAU01000144">
    <property type="status" value="NOT_ANNOTATED_CDS"/>
    <property type="molecule type" value="Genomic_DNA"/>
</dbReference>
<dbReference type="GO" id="GO:0003676">
    <property type="term" value="F:nucleic acid binding"/>
    <property type="evidence" value="ECO:0007669"/>
    <property type="project" value="InterPro"/>
</dbReference>
<dbReference type="Pfam" id="PF13456">
    <property type="entry name" value="RVT_3"/>
    <property type="match status" value="1"/>
</dbReference>
<feature type="domain" description="RNase H type-1" evidence="1">
    <location>
        <begin position="308"/>
        <end position="421"/>
    </location>
</feature>
<protein>
    <recommendedName>
        <fullName evidence="1">RNase H type-1 domain-containing protein</fullName>
    </recommendedName>
</protein>
<dbReference type="Proteomes" id="UP000596661">
    <property type="component" value="Chromosome 2"/>
</dbReference>
<dbReference type="InterPro" id="IPR036397">
    <property type="entry name" value="RNaseH_sf"/>
</dbReference>
<proteinExistence type="predicted"/>
<dbReference type="Gene3D" id="3.30.420.10">
    <property type="entry name" value="Ribonuclease H-like superfamily/Ribonuclease H"/>
    <property type="match status" value="1"/>
</dbReference>
<accession>A0A803P3B5</accession>
<evidence type="ECO:0000313" key="3">
    <source>
        <dbReference type="Proteomes" id="UP000596661"/>
    </source>
</evidence>
<evidence type="ECO:0000259" key="1">
    <source>
        <dbReference type="Pfam" id="PF13456"/>
    </source>
</evidence>
<dbReference type="InterPro" id="IPR002156">
    <property type="entry name" value="RNaseH_domain"/>
</dbReference>
<reference evidence="2" key="1">
    <citation type="submission" date="2018-11" db="EMBL/GenBank/DDBJ databases">
        <authorList>
            <person name="Grassa J C."/>
        </authorList>
    </citation>
    <scope>NUCLEOTIDE SEQUENCE [LARGE SCALE GENOMIC DNA]</scope>
</reference>
<name>A0A803P3B5_CANSA</name>
<evidence type="ECO:0000313" key="2">
    <source>
        <dbReference type="EnsemblPlants" id="cds.evm.model.02.947"/>
    </source>
</evidence>
<dbReference type="Gramene" id="evm.model.02.947">
    <property type="protein sequence ID" value="cds.evm.model.02.947"/>
    <property type="gene ID" value="evm.TU.02.947"/>
</dbReference>
<reference evidence="2" key="2">
    <citation type="submission" date="2021-03" db="UniProtKB">
        <authorList>
            <consortium name="EnsemblPlants"/>
        </authorList>
    </citation>
    <scope>IDENTIFICATION</scope>
</reference>
<keyword evidence="3" id="KW-1185">Reference proteome</keyword>